<organism evidence="7">
    <name type="scientific">metagenome</name>
    <dbReference type="NCBI Taxonomy" id="256318"/>
    <lineage>
        <taxon>unclassified sequences</taxon>
        <taxon>metagenomes</taxon>
    </lineage>
</organism>
<evidence type="ECO:0000259" key="5">
    <source>
        <dbReference type="Pfam" id="PF00561"/>
    </source>
</evidence>
<dbReference type="Pfam" id="PF08386">
    <property type="entry name" value="Abhydrolase_4"/>
    <property type="match status" value="1"/>
</dbReference>
<dbReference type="InterPro" id="IPR051601">
    <property type="entry name" value="Serine_prot/Carboxylest_S33"/>
</dbReference>
<dbReference type="PANTHER" id="PTHR43248">
    <property type="entry name" value="2-SUCCINYL-6-HYDROXY-2,4-CYCLOHEXADIENE-1-CARBOXYLATE SYNTHASE"/>
    <property type="match status" value="1"/>
</dbReference>
<reference evidence="7" key="1">
    <citation type="submission" date="2015-08" db="EMBL/GenBank/DDBJ databases">
        <authorList>
            <person name="Babu N.S."/>
            <person name="Beckwith C.J."/>
            <person name="Beseler K.G."/>
            <person name="Brison A."/>
            <person name="Carone J.V."/>
            <person name="Caskin T.P."/>
            <person name="Diamond M."/>
            <person name="Durham M.E."/>
            <person name="Foxe J.M."/>
            <person name="Go M."/>
            <person name="Henderson B.A."/>
            <person name="Jones I.B."/>
            <person name="McGettigan J.A."/>
            <person name="Micheletti S.J."/>
            <person name="Nasrallah M.E."/>
            <person name="Ortiz D."/>
            <person name="Piller C.R."/>
            <person name="Privatt S.R."/>
            <person name="Schneider S.L."/>
            <person name="Sharp S."/>
            <person name="Smith T.C."/>
            <person name="Stanton J.D."/>
            <person name="Ullery H.E."/>
            <person name="Wilson R.J."/>
            <person name="Serrano M.G."/>
            <person name="Buck G."/>
            <person name="Lee V."/>
            <person name="Wang Y."/>
            <person name="Carvalho R."/>
            <person name="Voegtly L."/>
            <person name="Shi R."/>
            <person name="Duckworth R."/>
            <person name="Johnson A."/>
            <person name="Loviza R."/>
            <person name="Walstead R."/>
            <person name="Shah Z."/>
            <person name="Kiflezghi M."/>
            <person name="Wade K."/>
            <person name="Ball S.L."/>
            <person name="Bradley K.W."/>
            <person name="Asai D.J."/>
            <person name="Bowman C.A."/>
            <person name="Russell D.A."/>
            <person name="Pope W.H."/>
            <person name="Jacobs-Sera D."/>
            <person name="Hendrix R.W."/>
            <person name="Hatfull G.F."/>
        </authorList>
    </citation>
    <scope>NUCLEOTIDE SEQUENCE</scope>
</reference>
<feature type="domain" description="AB hydrolase-1" evidence="5">
    <location>
        <begin position="102"/>
        <end position="311"/>
    </location>
</feature>
<dbReference type="SUPFAM" id="SSF53474">
    <property type="entry name" value="alpha/beta-Hydrolases"/>
    <property type="match status" value="1"/>
</dbReference>
<accession>A0A2P2CAF8</accession>
<evidence type="ECO:0000256" key="1">
    <source>
        <dbReference type="ARBA" id="ARBA00010088"/>
    </source>
</evidence>
<name>A0A2P2CAF8_9ZZZZ</name>
<evidence type="ECO:0000256" key="2">
    <source>
        <dbReference type="ARBA" id="ARBA00022729"/>
    </source>
</evidence>
<dbReference type="PANTHER" id="PTHR43248:SF29">
    <property type="entry name" value="TRIPEPTIDYL AMINOPEPTIDASE"/>
    <property type="match status" value="1"/>
</dbReference>
<dbReference type="InterPro" id="IPR029058">
    <property type="entry name" value="AB_hydrolase_fold"/>
</dbReference>
<keyword evidence="2" id="KW-0732">Signal</keyword>
<protein>
    <submittedName>
        <fullName evidence="7">Uncharacterized protein</fullName>
    </submittedName>
</protein>
<dbReference type="EMBL" id="CZKA01000051">
    <property type="protein sequence ID" value="CUR58977.1"/>
    <property type="molecule type" value="Genomic_DNA"/>
</dbReference>
<evidence type="ECO:0000259" key="6">
    <source>
        <dbReference type="Pfam" id="PF08386"/>
    </source>
</evidence>
<dbReference type="GO" id="GO:0016787">
    <property type="term" value="F:hydrolase activity"/>
    <property type="evidence" value="ECO:0007669"/>
    <property type="project" value="UniProtKB-KW"/>
</dbReference>
<keyword evidence="3" id="KW-0378">Hydrolase</keyword>
<evidence type="ECO:0000256" key="3">
    <source>
        <dbReference type="ARBA" id="ARBA00022801"/>
    </source>
</evidence>
<evidence type="ECO:0000256" key="4">
    <source>
        <dbReference type="SAM" id="MobiDB-lite"/>
    </source>
</evidence>
<dbReference type="Gene3D" id="3.40.50.1820">
    <property type="entry name" value="alpha/beta hydrolase"/>
    <property type="match status" value="1"/>
</dbReference>
<feature type="region of interest" description="Disordered" evidence="4">
    <location>
        <begin position="501"/>
        <end position="525"/>
    </location>
</feature>
<dbReference type="AlphaFoldDB" id="A0A2P2CAF8"/>
<evidence type="ECO:0000313" key="7">
    <source>
        <dbReference type="EMBL" id="CUR58977.1"/>
    </source>
</evidence>
<gene>
    <name evidence="7" type="ORF">NOCA2550026</name>
</gene>
<sequence>MRKFLAVLVAAIVATGLTIGLTSTGSGAHEAPSAAGDRAATAPYVPPPLTWGSCHDATLTAYLAKCARLVVPLDYADPTGPKIRLAVSRVLHTSSDADYQGVMLVNPGGPGGSGLIMSVYQTFVPNNAGGLYDWIGFDPRGVGSSTPALACDAKFFEPPRPAYRPTKPSIMKRWVHRSKAYARDCAQSRRSDLFKHVKTRDTVKDMESLRIALGQEQINFYGFSYGTYLGSVYATLHPARVRRFVFDGTVNPDRVFYKSNQDQDRAFQKSFNVYFTWLAKHRGAYHVGATRKQVRHRYLATIKKLDRNAARGTLGGSELTDVFTSAGYYVYGWDEIADAWSRYLNKGKADHLIDLYQGANDLSRGGDNGYAMYLGTQCTDAAWPQSQARLNRDNRRLDRRFDYMTWSNAWFNGPCAYWKYGHGKPVKVDGSEVTSPILMVGETFDAATPFSGSLRVRTLFPTASLIEGKNGTTHAGSLSGIACTDNAIARYLTDGSVPTRLSGRQSDKVCRPVPPPAATKAGSRAVTGQRAVTLDLLRSALQAAQLHR</sequence>
<dbReference type="Pfam" id="PF00561">
    <property type="entry name" value="Abhydrolase_1"/>
    <property type="match status" value="1"/>
</dbReference>
<dbReference type="InterPro" id="IPR013595">
    <property type="entry name" value="Pept_S33_TAP-like_C"/>
</dbReference>
<proteinExistence type="inferred from homology"/>
<feature type="domain" description="Peptidase S33 tripeptidyl aminopeptidase-like C-terminal" evidence="6">
    <location>
        <begin position="406"/>
        <end position="500"/>
    </location>
</feature>
<comment type="similarity">
    <text evidence="1">Belongs to the peptidase S33 family.</text>
</comment>
<dbReference type="InterPro" id="IPR000073">
    <property type="entry name" value="AB_hydrolase_1"/>
</dbReference>